<reference evidence="2 3" key="1">
    <citation type="journal article" date="2012" name="J. Bacteriol.">
        <title>Genome sequence of Rhizobium grahamii CCGE502, a broad-host-range symbiont with low nodulation competitiveness in Phaseolus vulgaris.</title>
        <authorList>
            <person name="Althabegoiti M.J."/>
            <person name="Lozano L."/>
            <person name="Torres-Tejerizo G."/>
            <person name="Ormeno-Orrillo E."/>
            <person name="Rogel M.A."/>
            <person name="Gonzalez V."/>
            <person name="Martinez-Romero E."/>
        </authorList>
    </citation>
    <scope>NUCLEOTIDE SEQUENCE [LARGE SCALE GENOMIC DNA]</scope>
    <source>
        <strain evidence="2 3">CCGE 502</strain>
    </source>
</reference>
<gene>
    <name evidence="2" type="ORF">RGCCGE502_08395</name>
</gene>
<evidence type="ECO:0008006" key="4">
    <source>
        <dbReference type="Google" id="ProtNLM"/>
    </source>
</evidence>
<dbReference type="EMBL" id="AEYE02000011">
    <property type="protein sequence ID" value="EPE98432.1"/>
    <property type="molecule type" value="Genomic_DNA"/>
</dbReference>
<keyword evidence="3" id="KW-1185">Reference proteome</keyword>
<evidence type="ECO:0000313" key="2">
    <source>
        <dbReference type="EMBL" id="EPE98432.1"/>
    </source>
</evidence>
<keyword evidence="1" id="KW-1133">Transmembrane helix</keyword>
<keyword evidence="1" id="KW-0812">Transmembrane</keyword>
<comment type="caution">
    <text evidence="2">The sequence shown here is derived from an EMBL/GenBank/DDBJ whole genome shotgun (WGS) entry which is preliminary data.</text>
</comment>
<proteinExistence type="predicted"/>
<feature type="transmembrane region" description="Helical" evidence="1">
    <location>
        <begin position="106"/>
        <end position="125"/>
    </location>
</feature>
<name>S3HHX7_9HYPH</name>
<dbReference type="Proteomes" id="UP000014411">
    <property type="component" value="Unassembled WGS sequence"/>
</dbReference>
<evidence type="ECO:0000256" key="1">
    <source>
        <dbReference type="SAM" id="Phobius"/>
    </source>
</evidence>
<dbReference type="RefSeq" id="WP_016553721.1">
    <property type="nucleotide sequence ID" value="NZ_AEYE02000011.1"/>
</dbReference>
<organism evidence="2 3">
    <name type="scientific">Rhizobium grahamii CCGE 502</name>
    <dbReference type="NCBI Taxonomy" id="990285"/>
    <lineage>
        <taxon>Bacteria</taxon>
        <taxon>Pseudomonadati</taxon>
        <taxon>Pseudomonadota</taxon>
        <taxon>Alphaproteobacteria</taxon>
        <taxon>Hyphomicrobiales</taxon>
        <taxon>Rhizobiaceae</taxon>
        <taxon>Rhizobium/Agrobacterium group</taxon>
        <taxon>Rhizobium</taxon>
    </lineage>
</organism>
<accession>S3HHX7</accession>
<feature type="transmembrane region" description="Helical" evidence="1">
    <location>
        <begin position="6"/>
        <end position="25"/>
    </location>
</feature>
<feature type="transmembrane region" description="Helical" evidence="1">
    <location>
        <begin position="152"/>
        <end position="170"/>
    </location>
</feature>
<dbReference type="HOGENOM" id="CLU_1487910_0_0_5"/>
<evidence type="ECO:0000313" key="3">
    <source>
        <dbReference type="Proteomes" id="UP000014411"/>
    </source>
</evidence>
<dbReference type="AlphaFoldDB" id="S3HHX7"/>
<sequence>MLNDAYAFAIGPLPILLSTVCAYVYCSDIITKKSDIWRNIASAFFISSFSVSIFFYLLGNITTQHLIASQILATALFFILVKIALVFPENPPERVLVQFKQSPGQFLSIVLVSPIAIIVCDYFLAHVVPKCVGPKCYIFDFLFGYDLMFSRYYVAGLGASMLLICGVISVRNFSLRRFGGE</sequence>
<feature type="transmembrane region" description="Helical" evidence="1">
    <location>
        <begin position="37"/>
        <end position="59"/>
    </location>
</feature>
<protein>
    <recommendedName>
        <fullName evidence="4">Transmembrane protein</fullName>
    </recommendedName>
</protein>
<feature type="transmembrane region" description="Helical" evidence="1">
    <location>
        <begin position="65"/>
        <end position="85"/>
    </location>
</feature>
<keyword evidence="1" id="KW-0472">Membrane</keyword>